<accession>A0A444V3B1</accession>
<keyword evidence="4" id="KW-1185">Reference proteome</keyword>
<protein>
    <submittedName>
        <fullName evidence="3">Iduronate 2-sulfatase</fullName>
    </submittedName>
</protein>
<dbReference type="SUPFAM" id="SSF53649">
    <property type="entry name" value="Alkaline phosphatase-like"/>
    <property type="match status" value="1"/>
</dbReference>
<dbReference type="PANTHER" id="PTHR45953:SF1">
    <property type="entry name" value="IDURONATE 2-SULFATASE"/>
    <property type="match status" value="1"/>
</dbReference>
<proteinExistence type="predicted"/>
<dbReference type="PANTHER" id="PTHR45953">
    <property type="entry name" value="IDURONATE 2-SULFATASE"/>
    <property type="match status" value="1"/>
</dbReference>
<dbReference type="Proteomes" id="UP000289886">
    <property type="component" value="Unassembled WGS sequence"/>
</dbReference>
<dbReference type="EMBL" id="SCEB01002884">
    <property type="protein sequence ID" value="RXM94902.1"/>
    <property type="molecule type" value="Genomic_DNA"/>
</dbReference>
<organism evidence="3 4">
    <name type="scientific">Acipenser ruthenus</name>
    <name type="common">Sterlet sturgeon</name>
    <dbReference type="NCBI Taxonomy" id="7906"/>
    <lineage>
        <taxon>Eukaryota</taxon>
        <taxon>Metazoa</taxon>
        <taxon>Chordata</taxon>
        <taxon>Craniata</taxon>
        <taxon>Vertebrata</taxon>
        <taxon>Euteleostomi</taxon>
        <taxon>Actinopterygii</taxon>
        <taxon>Chondrostei</taxon>
        <taxon>Acipenseriformes</taxon>
        <taxon>Acipenseridae</taxon>
        <taxon>Acipenser</taxon>
    </lineage>
</organism>
<gene>
    <name evidence="3" type="ORF">EOD39_17479</name>
</gene>
<dbReference type="GO" id="GO:0046872">
    <property type="term" value="F:metal ion binding"/>
    <property type="evidence" value="ECO:0007669"/>
    <property type="project" value="UniProtKB-KW"/>
</dbReference>
<keyword evidence="2" id="KW-0378">Hydrolase</keyword>
<name>A0A444V3B1_ACIRT</name>
<dbReference type="Gene3D" id="3.40.720.10">
    <property type="entry name" value="Alkaline Phosphatase, subunit A"/>
    <property type="match status" value="1"/>
</dbReference>
<evidence type="ECO:0000313" key="3">
    <source>
        <dbReference type="EMBL" id="RXM94902.1"/>
    </source>
</evidence>
<sequence length="67" mass="7951">MGYSIRSCDYRYTEWVGFDPATFRAHFQDVHAGELYFVATDPNQDKNLYNITEYAGVVQRFRSYLQK</sequence>
<dbReference type="InterPro" id="IPR017850">
    <property type="entry name" value="Alkaline_phosphatase_core_sf"/>
</dbReference>
<dbReference type="AlphaFoldDB" id="A0A444V3B1"/>
<reference evidence="3 4" key="1">
    <citation type="submission" date="2019-01" db="EMBL/GenBank/DDBJ databases">
        <title>Draft Genome and Complete Hox-Cluster Characterization of the Sterlet Sturgeon (Acipenser ruthenus).</title>
        <authorList>
            <person name="Wei Q."/>
        </authorList>
    </citation>
    <scope>NUCLEOTIDE SEQUENCE [LARGE SCALE GENOMIC DNA]</scope>
    <source>
        <strain evidence="3">WHYD16114868_AA</strain>
        <tissue evidence="3">Blood</tissue>
    </source>
</reference>
<evidence type="ECO:0000256" key="1">
    <source>
        <dbReference type="ARBA" id="ARBA00022723"/>
    </source>
</evidence>
<dbReference type="GO" id="GO:0004423">
    <property type="term" value="F:iduronate-2-sulfatase activity"/>
    <property type="evidence" value="ECO:0007669"/>
    <property type="project" value="TreeGrafter"/>
</dbReference>
<dbReference type="GO" id="GO:0005737">
    <property type="term" value="C:cytoplasm"/>
    <property type="evidence" value="ECO:0007669"/>
    <property type="project" value="TreeGrafter"/>
</dbReference>
<comment type="caution">
    <text evidence="3">The sequence shown here is derived from an EMBL/GenBank/DDBJ whole genome shotgun (WGS) entry which is preliminary data.</text>
</comment>
<keyword evidence="1" id="KW-0479">Metal-binding</keyword>
<evidence type="ECO:0000256" key="2">
    <source>
        <dbReference type="ARBA" id="ARBA00022801"/>
    </source>
</evidence>
<evidence type="ECO:0000313" key="4">
    <source>
        <dbReference type="Proteomes" id="UP000289886"/>
    </source>
</evidence>